<dbReference type="EMBL" id="PKSG01000527">
    <property type="protein sequence ID" value="POR34386.1"/>
    <property type="molecule type" value="Genomic_DNA"/>
</dbReference>
<accession>A0A2S4KW22</accession>
<proteinExistence type="predicted"/>
<reference evidence="1 2" key="1">
    <citation type="submission" date="2018-01" db="EMBL/GenBank/DDBJ databases">
        <title>Harnessing the power of phylogenomics to disentangle the directionality and signatures of interkingdom host jumping in the parasitic fungal genus Tolypocladium.</title>
        <authorList>
            <person name="Quandt C.A."/>
            <person name="Patterson W."/>
            <person name="Spatafora J.W."/>
        </authorList>
    </citation>
    <scope>NUCLEOTIDE SEQUENCE [LARGE SCALE GENOMIC DNA]</scope>
    <source>
        <strain evidence="1 2">NRBC 100945</strain>
    </source>
</reference>
<comment type="caution">
    <text evidence="1">The sequence shown here is derived from an EMBL/GenBank/DDBJ whole genome shotgun (WGS) entry which is preliminary data.</text>
</comment>
<name>A0A2S4KW22_9HYPO</name>
<evidence type="ECO:0000313" key="2">
    <source>
        <dbReference type="Proteomes" id="UP000237481"/>
    </source>
</evidence>
<evidence type="ECO:0000313" key="1">
    <source>
        <dbReference type="EMBL" id="POR34386.1"/>
    </source>
</evidence>
<dbReference type="Proteomes" id="UP000237481">
    <property type="component" value="Unassembled WGS sequence"/>
</dbReference>
<protein>
    <submittedName>
        <fullName evidence="1">Uncharacterized protein</fullName>
    </submittedName>
</protein>
<keyword evidence="2" id="KW-1185">Reference proteome</keyword>
<gene>
    <name evidence="1" type="ORF">TPAR_05408</name>
</gene>
<organism evidence="1 2">
    <name type="scientific">Tolypocladium paradoxum</name>
    <dbReference type="NCBI Taxonomy" id="94208"/>
    <lineage>
        <taxon>Eukaryota</taxon>
        <taxon>Fungi</taxon>
        <taxon>Dikarya</taxon>
        <taxon>Ascomycota</taxon>
        <taxon>Pezizomycotina</taxon>
        <taxon>Sordariomycetes</taxon>
        <taxon>Hypocreomycetidae</taxon>
        <taxon>Hypocreales</taxon>
        <taxon>Ophiocordycipitaceae</taxon>
        <taxon>Tolypocladium</taxon>
    </lineage>
</organism>
<dbReference type="OrthoDB" id="5343483at2759"/>
<dbReference type="AlphaFoldDB" id="A0A2S4KW22"/>
<sequence length="327" mass="37780">MLPWSHRHRRRLLPFNPSSPPLPPPPPPLLLSRLHCRERLLVNPVYWTNRQLELLQCSFNDPSPAPPTTQSNFTGERNGRWFIGRMFRIWKLGCRRGQILNIVSYSDCPLDNWENLRFFFNGRFRGHLKCNALFLRGDTSAPLIAAYVDRQQLELLRDEALRPRLRRKQGRSIAFALFKIRLKSITPTEPLHDPYIAALLIAVAQRQHLVALEQQGYESERNCILTFSPQVLVSSKDKECMHLYTADISSSFLEMLIRPDVPPPAPTSISIQITVVPYKPYNTLRDRLFALLLPPQSQDVDRKRKIGDEGTQHLPNKHEAEELITCP</sequence>